<evidence type="ECO:0000313" key="1">
    <source>
        <dbReference type="EMBL" id="MEQ2312699.1"/>
    </source>
</evidence>
<dbReference type="Proteomes" id="UP001469553">
    <property type="component" value="Unassembled WGS sequence"/>
</dbReference>
<reference evidence="1 2" key="1">
    <citation type="submission" date="2021-06" db="EMBL/GenBank/DDBJ databases">
        <authorList>
            <person name="Palmer J.M."/>
        </authorList>
    </citation>
    <scope>NUCLEOTIDE SEQUENCE [LARGE SCALE GENOMIC DNA]</scope>
    <source>
        <strain evidence="1 2">AS_MEX2019</strain>
        <tissue evidence="1">Muscle</tissue>
    </source>
</reference>
<proteinExistence type="predicted"/>
<keyword evidence="2" id="KW-1185">Reference proteome</keyword>
<accession>A0ABV1A2C5</accession>
<organism evidence="1 2">
    <name type="scientific">Ameca splendens</name>
    <dbReference type="NCBI Taxonomy" id="208324"/>
    <lineage>
        <taxon>Eukaryota</taxon>
        <taxon>Metazoa</taxon>
        <taxon>Chordata</taxon>
        <taxon>Craniata</taxon>
        <taxon>Vertebrata</taxon>
        <taxon>Euteleostomi</taxon>
        <taxon>Actinopterygii</taxon>
        <taxon>Neopterygii</taxon>
        <taxon>Teleostei</taxon>
        <taxon>Neoteleostei</taxon>
        <taxon>Acanthomorphata</taxon>
        <taxon>Ovalentaria</taxon>
        <taxon>Atherinomorphae</taxon>
        <taxon>Cyprinodontiformes</taxon>
        <taxon>Goodeidae</taxon>
        <taxon>Ameca</taxon>
    </lineage>
</organism>
<dbReference type="EMBL" id="JAHRIP010079918">
    <property type="protein sequence ID" value="MEQ2312699.1"/>
    <property type="molecule type" value="Genomic_DNA"/>
</dbReference>
<evidence type="ECO:0000313" key="2">
    <source>
        <dbReference type="Proteomes" id="UP001469553"/>
    </source>
</evidence>
<comment type="caution">
    <text evidence="1">The sequence shown here is derived from an EMBL/GenBank/DDBJ whole genome shotgun (WGS) entry which is preliminary data.</text>
</comment>
<name>A0ABV1A2C5_9TELE</name>
<protein>
    <submittedName>
        <fullName evidence="1">Uncharacterized protein</fullName>
    </submittedName>
</protein>
<sequence length="124" mass="14144">MTTVYLPPSSLRFCHHEWDGFLVDRSEAQHFEGKVFRITGNMKTVAVIIPYSFIPGCESSAFSGRILFGCDCENFVYLEPLCNDRVNDEALGRSLLYSTIRTFSQLHYITTTNRKLLIVSVLRA</sequence>
<gene>
    <name evidence="1" type="ORF">AMECASPLE_033867</name>
</gene>